<dbReference type="Proteomes" id="UP000746747">
    <property type="component" value="Unassembled WGS sequence"/>
</dbReference>
<dbReference type="EMBL" id="CAKAEH010000556">
    <property type="protein sequence ID" value="CAG9531347.1"/>
    <property type="molecule type" value="Genomic_DNA"/>
</dbReference>
<reference evidence="1" key="1">
    <citation type="submission" date="2021-09" db="EMBL/GenBank/DDBJ databases">
        <authorList>
            <consortium name="Pathogen Informatics"/>
        </authorList>
    </citation>
    <scope>NUCLEOTIDE SEQUENCE</scope>
</reference>
<sequence length="108" mass="11923">MTQYCCGNDTSLLWELKPINSKKRRTQRNSNICETSRPLHTVCSMFSIKVACGRMIGMLCPTGVWCRVVLSLGDGSFKMSSICTQGEDSNNASQVILILKPSNLTFIG</sequence>
<proteinExistence type="predicted"/>
<protein>
    <submittedName>
        <fullName evidence="1">Uncharacterized protein</fullName>
    </submittedName>
</protein>
<keyword evidence="2" id="KW-1185">Reference proteome</keyword>
<comment type="caution">
    <text evidence="1">The sequence shown here is derived from an EMBL/GenBank/DDBJ whole genome shotgun (WGS) entry which is preliminary data.</text>
</comment>
<evidence type="ECO:0000313" key="1">
    <source>
        <dbReference type="EMBL" id="CAG9531347.1"/>
    </source>
</evidence>
<accession>A0A8J2LWR5</accession>
<evidence type="ECO:0000313" key="2">
    <source>
        <dbReference type="Proteomes" id="UP000746747"/>
    </source>
</evidence>
<gene>
    <name evidence="1" type="ORF">CJOHNSTONI_LOCUS1756</name>
</gene>
<name>A0A8J2LWR5_9BILA</name>
<dbReference type="AlphaFoldDB" id="A0A8J2LWR5"/>
<organism evidence="1 2">
    <name type="scientific">Cercopithifilaria johnstoni</name>
    <dbReference type="NCBI Taxonomy" id="2874296"/>
    <lineage>
        <taxon>Eukaryota</taxon>
        <taxon>Metazoa</taxon>
        <taxon>Ecdysozoa</taxon>
        <taxon>Nematoda</taxon>
        <taxon>Chromadorea</taxon>
        <taxon>Rhabditida</taxon>
        <taxon>Spirurina</taxon>
        <taxon>Spiruromorpha</taxon>
        <taxon>Filarioidea</taxon>
        <taxon>Onchocercidae</taxon>
        <taxon>Cercopithifilaria</taxon>
    </lineage>
</organism>